<comment type="caution">
    <text evidence="1">The sequence shown here is derived from an EMBL/GenBank/DDBJ whole genome shotgun (WGS) entry which is preliminary data.</text>
</comment>
<organism evidence="1 2">
    <name type="scientific">Psychromonas arctica</name>
    <dbReference type="NCBI Taxonomy" id="168275"/>
    <lineage>
        <taxon>Bacteria</taxon>
        <taxon>Pseudomonadati</taxon>
        <taxon>Pseudomonadota</taxon>
        <taxon>Gammaproteobacteria</taxon>
        <taxon>Alteromonadales</taxon>
        <taxon>Psychromonadaceae</taxon>
        <taxon>Psychromonas</taxon>
    </lineage>
</organism>
<proteinExistence type="predicted"/>
<evidence type="ECO:0000313" key="2">
    <source>
        <dbReference type="Proteomes" id="UP001366060"/>
    </source>
</evidence>
<gene>
    <name evidence="1" type="ORF">V6255_09930</name>
</gene>
<sequence length="109" mass="12633">MKAVTEHGSFIDMTDEGWNEIFEKAKQHAEYDNVHPHNIESGQTYSNGKIGKEWEIREVLTISNKKTVKYFVLAGENINLLESCSVKEFIAWSKFKVNKNNIGIWERLT</sequence>
<keyword evidence="2" id="KW-1185">Reference proteome</keyword>
<accession>A0ABU9HC73</accession>
<reference evidence="1 2" key="1">
    <citation type="submission" date="2024-02" db="EMBL/GenBank/DDBJ databases">
        <title>Bacteria isolated from the canopy kelp, Nereocystis luetkeana.</title>
        <authorList>
            <person name="Pfister C.A."/>
            <person name="Younker I.T."/>
            <person name="Light S.H."/>
        </authorList>
    </citation>
    <scope>NUCLEOTIDE SEQUENCE [LARGE SCALE GENOMIC DNA]</scope>
    <source>
        <strain evidence="1 2">TI.2.07</strain>
    </source>
</reference>
<dbReference type="RefSeq" id="WP_341628007.1">
    <property type="nucleotide sequence ID" value="NZ_JBAKBA010000020.1"/>
</dbReference>
<protein>
    <submittedName>
        <fullName evidence="1">Uncharacterized protein</fullName>
    </submittedName>
</protein>
<evidence type="ECO:0000313" key="1">
    <source>
        <dbReference type="EMBL" id="MEL0659454.1"/>
    </source>
</evidence>
<dbReference type="EMBL" id="JBAKBA010000020">
    <property type="protein sequence ID" value="MEL0659454.1"/>
    <property type="molecule type" value="Genomic_DNA"/>
</dbReference>
<name>A0ABU9HC73_9GAMM</name>
<dbReference type="Proteomes" id="UP001366060">
    <property type="component" value="Unassembled WGS sequence"/>
</dbReference>